<dbReference type="AlphaFoldDB" id="A0A0E3LSS4"/>
<keyword evidence="1" id="KW-0812">Transmembrane</keyword>
<evidence type="ECO:0000313" key="3">
    <source>
        <dbReference type="Proteomes" id="UP000033116"/>
    </source>
</evidence>
<dbReference type="HOGENOM" id="CLU_2519786_0_0_2"/>
<organism evidence="2 3">
    <name type="scientific">Methanosarcina mazei SarPi</name>
    <dbReference type="NCBI Taxonomy" id="1434115"/>
    <lineage>
        <taxon>Archaea</taxon>
        <taxon>Methanobacteriati</taxon>
        <taxon>Methanobacteriota</taxon>
        <taxon>Stenosarchaea group</taxon>
        <taxon>Methanomicrobia</taxon>
        <taxon>Methanosarcinales</taxon>
        <taxon>Methanosarcinaceae</taxon>
        <taxon>Methanosarcina</taxon>
    </lineage>
</organism>
<reference evidence="2 3" key="1">
    <citation type="submission" date="2014-07" db="EMBL/GenBank/DDBJ databases">
        <title>Methanogenic archaea and the global carbon cycle.</title>
        <authorList>
            <person name="Henriksen J.R."/>
            <person name="Luke J."/>
            <person name="Reinhart S."/>
            <person name="Benedict M.N."/>
            <person name="Youngblut N.D."/>
            <person name="Metcalf M.E."/>
            <person name="Whitaker R.J."/>
            <person name="Metcalf W.W."/>
        </authorList>
    </citation>
    <scope>NUCLEOTIDE SEQUENCE [LARGE SCALE GENOMIC DNA]</scope>
    <source>
        <strain evidence="2 3">SarPi</strain>
    </source>
</reference>
<dbReference type="PATRIC" id="fig|1434115.4.peg.2945"/>
<protein>
    <submittedName>
        <fullName evidence="2">Uncharacterized protein</fullName>
    </submittedName>
</protein>
<sequence>MFSSAKTFPLIFLPQKHSPEPLTGFSFPDTLFPKIGFLFSVIFPFLMSIFVSFMSFLFPERLCPDTAYIIYKELRSESLSETQS</sequence>
<feature type="transmembrane region" description="Helical" evidence="1">
    <location>
        <begin position="35"/>
        <end position="58"/>
    </location>
</feature>
<accession>A0A0E3LSS4</accession>
<keyword evidence="1" id="KW-0472">Membrane</keyword>
<evidence type="ECO:0000313" key="2">
    <source>
        <dbReference type="EMBL" id="AKB62276.1"/>
    </source>
</evidence>
<name>A0A0E3LSS4_METMZ</name>
<dbReference type="EMBL" id="CP009511">
    <property type="protein sequence ID" value="AKB62276.1"/>
    <property type="molecule type" value="Genomic_DNA"/>
</dbReference>
<keyword evidence="1" id="KW-1133">Transmembrane helix</keyword>
<gene>
    <name evidence="2" type="ORF">MSMAP_2291</name>
</gene>
<dbReference type="Proteomes" id="UP000033116">
    <property type="component" value="Chromosome"/>
</dbReference>
<proteinExistence type="predicted"/>
<evidence type="ECO:0000256" key="1">
    <source>
        <dbReference type="SAM" id="Phobius"/>
    </source>
</evidence>